<reference evidence="1 2" key="1">
    <citation type="journal article" date="2019" name="bioRxiv">
        <title>Genomics, evolutionary history and diagnostics of the Alternaria alternata species group including apple and Asian pear pathotypes.</title>
        <authorList>
            <person name="Armitage A.D."/>
            <person name="Cockerton H.M."/>
            <person name="Sreenivasaprasad S."/>
            <person name="Woodhall J.W."/>
            <person name="Lane C.R."/>
            <person name="Harrison R.J."/>
            <person name="Clarkson J.P."/>
        </authorList>
    </citation>
    <scope>NUCLEOTIDE SEQUENCE [LARGE SCALE GENOMIC DNA]</scope>
    <source>
        <strain evidence="1 2">FERA 650</strain>
    </source>
</reference>
<keyword evidence="2" id="KW-1185">Reference proteome</keyword>
<name>A0ACB6F945_9PLEO</name>
<sequence>MIMRRCPDPDLNRRFRWAALQLDNIRSLKILRPKYISQALYEMPRTLDKTYARMLSSIDNLYFDEARAALEWLAFSFRPLSIAELADACSIRIDNFQEPVFEEGGYEALVGLFSVSSSLIIVEDQSDNKTEDNYIDDSIQDPLPNKYDTVCYTQKVRLAHFSVKEYLVSNRLRQSHVELSKYALRETEVQISLAQRCCAYLLYFTEQQNAKIWIDEAKPPRESFRRHGNDDSQHYTQDFLNDFAPSYTLLPYVCRQWPQHQALAELVEEPLPVSMRLRLRVLESDRVRISWRRLCDKSPSPTALYWAALFDLRQTVSLLCNSKSSQDINRVGGFHHTAFQAAAFRGNQKVVEILIASGADVNCNAGHFGTALRAAAFRGHEIIVDMLIASGTDVGYHAYGFGVTALYWAAFRGHSSIVSKLVKADVDKRTLNVKGEHGTALDQAAHEGYEQIVEELLEAGADHGDAMNIATQRGHEGVVRILIRYGAVYKPVDEA</sequence>
<evidence type="ECO:0000313" key="2">
    <source>
        <dbReference type="Proteomes" id="UP000293547"/>
    </source>
</evidence>
<gene>
    <name evidence="1" type="ORF">AG0111_0g10756</name>
</gene>
<accession>A0ACB6F945</accession>
<organism evidence="1 2">
    <name type="scientific">Alternaria gaisen</name>
    <dbReference type="NCBI Taxonomy" id="167740"/>
    <lineage>
        <taxon>Eukaryota</taxon>
        <taxon>Fungi</taxon>
        <taxon>Dikarya</taxon>
        <taxon>Ascomycota</taxon>
        <taxon>Pezizomycotina</taxon>
        <taxon>Dothideomycetes</taxon>
        <taxon>Pleosporomycetidae</taxon>
        <taxon>Pleosporales</taxon>
        <taxon>Pleosporineae</taxon>
        <taxon>Pleosporaceae</taxon>
        <taxon>Alternaria</taxon>
        <taxon>Alternaria sect. Alternaria</taxon>
    </lineage>
</organism>
<comment type="caution">
    <text evidence="1">The sequence shown here is derived from an EMBL/GenBank/DDBJ whole genome shotgun (WGS) entry which is preliminary data.</text>
</comment>
<evidence type="ECO:0000313" key="1">
    <source>
        <dbReference type="EMBL" id="KAB2100885.1"/>
    </source>
</evidence>
<proteinExistence type="predicted"/>
<protein>
    <submittedName>
        <fullName evidence="1">Uncharacterized protein</fullName>
    </submittedName>
</protein>
<dbReference type="Proteomes" id="UP000293547">
    <property type="component" value="Unassembled WGS sequence"/>
</dbReference>
<dbReference type="EMBL" id="PDWZ02000012">
    <property type="protein sequence ID" value="KAB2100885.1"/>
    <property type="molecule type" value="Genomic_DNA"/>
</dbReference>